<dbReference type="InterPro" id="IPR003615">
    <property type="entry name" value="HNH_nuc"/>
</dbReference>
<evidence type="ECO:0000259" key="1">
    <source>
        <dbReference type="PROSITE" id="PS50878"/>
    </source>
</evidence>
<dbReference type="CDD" id="cd00085">
    <property type="entry name" value="HNHc"/>
    <property type="match status" value="1"/>
</dbReference>
<dbReference type="PROSITE" id="PS50878">
    <property type="entry name" value="RT_POL"/>
    <property type="match status" value="1"/>
</dbReference>
<accession>A0A173M2H9</accession>
<keyword evidence="2" id="KW-0548">Nucleotidyltransferase</keyword>
<proteinExistence type="predicted"/>
<dbReference type="EMBL" id="LC125350">
    <property type="protein sequence ID" value="BAV01467.1"/>
    <property type="molecule type" value="Genomic_DNA"/>
</dbReference>
<keyword evidence="2" id="KW-0695">RNA-directed DNA polymerase</keyword>
<dbReference type="NCBIfam" id="TIGR04416">
    <property type="entry name" value="group_II_RT_mat"/>
    <property type="match status" value="1"/>
</dbReference>
<reference evidence="2" key="1">
    <citation type="submission" date="2016-02" db="EMBL/GenBank/DDBJ databases">
        <title>Molecular Evolutionary Pathways toward Two Successful Community-Associated but Multidrug-Resistant ST59 Methicillin-Resistant Staphylococcus aureus Lineages in Taiwan: Dynamic Modes of Mobile Genetic Element Salvage.</title>
        <authorList>
            <person name="Hung W.C."/>
            <person name="Teng L.J."/>
        </authorList>
    </citation>
    <scope>NUCLEOTIDE SEQUENCE</scope>
    <source>
        <strain evidence="4">2250</strain>
        <strain evidence="2">4578</strain>
        <strain evidence="3">6272-2</strain>
    </source>
</reference>
<dbReference type="GO" id="GO:0003964">
    <property type="term" value="F:RNA-directed DNA polymerase activity"/>
    <property type="evidence" value="ECO:0007669"/>
    <property type="project" value="UniProtKB-KW"/>
</dbReference>
<dbReference type="InterPro" id="IPR000477">
    <property type="entry name" value="RT_dom"/>
</dbReference>
<dbReference type="InterPro" id="IPR030931">
    <property type="entry name" value="Group_II_RT_mat"/>
</dbReference>
<keyword evidence="2" id="KW-0808">Transferase</keyword>
<dbReference type="Pfam" id="PF00078">
    <property type="entry name" value="RVT_1"/>
    <property type="match status" value="1"/>
</dbReference>
<protein>
    <submittedName>
        <fullName evidence="2">Putative group II intron reverse transcriptase/maturase</fullName>
    </submittedName>
</protein>
<sequence>MNNHRNKKNNKLRYSEYYGMQEAYDNLYQRSVENQNFKSLMKIIISDDNILLAYRNIKRNSGSLTAGIDGKTIKDIEKLTTERYLDIVKKRFKFYKPRKVKRTEIPKPNGKTRPLGIPSIWDRVAQQCILQVLEPICEAKFNPHSHGFRPNRSAEHAIADCAKKMNIIKMGYCVDIDIQGFFDEVWHSKLMRQMWTMGIRDKELLTIIRKMLKAPVVLPNGTIQFPEKGTPQGGILSPLLANINLSEFDWWVSEQWEIRHMSEIKTQYNANGTEHMGNHHRKMRSHTKLKEFYIVRYADDFKLFCHNRKTAELLYHASIQWLEQRLHLPVSIEKSKITNLRKESSEFLGFNLKLERKGKNRYIMHSHVSDKAINRMRIELKEQIKEIKKSPNSMNTIRAIGNYNSKVIGMHGYYRIATHVNKDFKKVHYSVLLTMRNRLSIDGLTKMGKYTGKDKGILNYVQSKNIRYLAGRPIIPVSFVQHRNPMYLKVKINKYTPEGRELIHRNQSAVSEIALRWIRSHPVVSDRATVEFNDNRISLFIAQLGKCSVTGEELNVLDMHCHHKIPYHLSKDDKYSNLIIVKPEVHILIHATKEDTIQRYMTLLNLNDEQVKRLNKLRLLVRNTSLHY</sequence>
<dbReference type="RefSeq" id="WP_159373674.1">
    <property type="nucleotide sequence ID" value="NZ_CP113027.1"/>
</dbReference>
<dbReference type="SUPFAM" id="SSF56672">
    <property type="entry name" value="DNA/RNA polymerases"/>
    <property type="match status" value="1"/>
</dbReference>
<evidence type="ECO:0000313" key="4">
    <source>
        <dbReference type="EMBL" id="BAV01498.1"/>
    </source>
</evidence>
<feature type="domain" description="Reverse transcriptase" evidence="1">
    <location>
        <begin position="86"/>
        <end position="352"/>
    </location>
</feature>
<dbReference type="InterPro" id="IPR051083">
    <property type="entry name" value="GrpII_Intron_Splice-Mob/Def"/>
</dbReference>
<dbReference type="EMBL" id="LC125351">
    <property type="protein sequence ID" value="BAV01484.1"/>
    <property type="molecule type" value="Genomic_DNA"/>
</dbReference>
<dbReference type="CDD" id="cd01651">
    <property type="entry name" value="RT_G2_intron"/>
    <property type="match status" value="1"/>
</dbReference>
<dbReference type="InterPro" id="IPR043502">
    <property type="entry name" value="DNA/RNA_pol_sf"/>
</dbReference>
<evidence type="ECO:0000313" key="3">
    <source>
        <dbReference type="EMBL" id="BAV01484.1"/>
    </source>
</evidence>
<organism evidence="2">
    <name type="scientific">Staphylococcus aureus</name>
    <dbReference type="NCBI Taxonomy" id="1280"/>
    <lineage>
        <taxon>Bacteria</taxon>
        <taxon>Bacillati</taxon>
        <taxon>Bacillota</taxon>
        <taxon>Bacilli</taxon>
        <taxon>Bacillales</taxon>
        <taxon>Staphylococcaceae</taxon>
        <taxon>Staphylococcus</taxon>
    </lineage>
</organism>
<dbReference type="AlphaFoldDB" id="A0A173M2H9"/>
<evidence type="ECO:0000313" key="2">
    <source>
        <dbReference type="EMBL" id="BAV01467.1"/>
    </source>
</evidence>
<dbReference type="PANTHER" id="PTHR34047">
    <property type="entry name" value="NUCLEAR INTRON MATURASE 1, MITOCHONDRIAL-RELATED"/>
    <property type="match status" value="1"/>
</dbReference>
<dbReference type="PANTHER" id="PTHR34047:SF8">
    <property type="entry name" value="PROTEIN YKFC"/>
    <property type="match status" value="1"/>
</dbReference>
<dbReference type="EMBL" id="LC125352">
    <property type="protein sequence ID" value="BAV01498.1"/>
    <property type="molecule type" value="Genomic_DNA"/>
</dbReference>
<name>A0A173M2H9_STAAU</name>